<keyword evidence="3" id="KW-1185">Reference proteome</keyword>
<protein>
    <submittedName>
        <fullName evidence="2">Uncharacterized protein</fullName>
    </submittedName>
</protein>
<evidence type="ECO:0000313" key="3">
    <source>
        <dbReference type="Proteomes" id="UP000265520"/>
    </source>
</evidence>
<sequence>EDVNSCMNVVPEQAEVQLSNKFLQDQQSASLAQSSNSEPAGSSNSSPSSDADKTVSLGLAVIDQAMDQAGKSTPLNQEATSFDDVTYVLSAIDHFLDTNPSQSVVVFDS</sequence>
<organism evidence="2 3">
    <name type="scientific">Trifolium medium</name>
    <dbReference type="NCBI Taxonomy" id="97028"/>
    <lineage>
        <taxon>Eukaryota</taxon>
        <taxon>Viridiplantae</taxon>
        <taxon>Streptophyta</taxon>
        <taxon>Embryophyta</taxon>
        <taxon>Tracheophyta</taxon>
        <taxon>Spermatophyta</taxon>
        <taxon>Magnoliopsida</taxon>
        <taxon>eudicotyledons</taxon>
        <taxon>Gunneridae</taxon>
        <taxon>Pentapetalae</taxon>
        <taxon>rosids</taxon>
        <taxon>fabids</taxon>
        <taxon>Fabales</taxon>
        <taxon>Fabaceae</taxon>
        <taxon>Papilionoideae</taxon>
        <taxon>50 kb inversion clade</taxon>
        <taxon>NPAAA clade</taxon>
        <taxon>Hologalegina</taxon>
        <taxon>IRL clade</taxon>
        <taxon>Trifolieae</taxon>
        <taxon>Trifolium</taxon>
    </lineage>
</organism>
<dbReference type="AlphaFoldDB" id="A0A392RNG0"/>
<feature type="non-terminal residue" evidence="2">
    <location>
        <position position="109"/>
    </location>
</feature>
<feature type="compositionally biased region" description="Low complexity" evidence="1">
    <location>
        <begin position="25"/>
        <end position="49"/>
    </location>
</feature>
<proteinExistence type="predicted"/>
<dbReference type="Proteomes" id="UP000265520">
    <property type="component" value="Unassembled WGS sequence"/>
</dbReference>
<evidence type="ECO:0000256" key="1">
    <source>
        <dbReference type="SAM" id="MobiDB-lite"/>
    </source>
</evidence>
<reference evidence="2 3" key="1">
    <citation type="journal article" date="2018" name="Front. Plant Sci.">
        <title>Red Clover (Trifolium pratense) and Zigzag Clover (T. medium) - A Picture of Genomic Similarities and Differences.</title>
        <authorList>
            <person name="Dluhosova J."/>
            <person name="Istvanek J."/>
            <person name="Nedelnik J."/>
            <person name="Repkova J."/>
        </authorList>
    </citation>
    <scope>NUCLEOTIDE SEQUENCE [LARGE SCALE GENOMIC DNA]</scope>
    <source>
        <strain evidence="3">cv. 10/8</strain>
        <tissue evidence="2">Leaf</tissue>
    </source>
</reference>
<feature type="region of interest" description="Disordered" evidence="1">
    <location>
        <begin position="25"/>
        <end position="55"/>
    </location>
</feature>
<evidence type="ECO:0000313" key="2">
    <source>
        <dbReference type="EMBL" id="MCI37095.1"/>
    </source>
</evidence>
<accession>A0A392RNG0</accession>
<feature type="non-terminal residue" evidence="2">
    <location>
        <position position="1"/>
    </location>
</feature>
<dbReference type="EMBL" id="LXQA010240769">
    <property type="protein sequence ID" value="MCI37095.1"/>
    <property type="molecule type" value="Genomic_DNA"/>
</dbReference>
<comment type="caution">
    <text evidence="2">The sequence shown here is derived from an EMBL/GenBank/DDBJ whole genome shotgun (WGS) entry which is preliminary data.</text>
</comment>
<name>A0A392RNG0_9FABA</name>